<dbReference type="AlphaFoldDB" id="A0A9P6H5W8"/>
<sequence length="557" mass="62916">MLPVSPPSAELLSFERVFIRTEVFPPSLLFAYLQGQRRVYHSVPELIFLNVALTGPTTTNHYFPTPNPYTNQKPSSSPGIVPVLRHRPNGRFHPQPRYPMPTVITIPKTVLPVVVPEPKPKHTPVISKLSDDVLRMIMAMVVDADPNPLSVLPTLLSVSPRWSYVACNTSELWTLIRPVYPLTAPQVKFWKEALQYSRGRSLVVEINVPTEPVIGRDPYTAFIQQVIKNSNRWQKLEIRSKKFRPIANFLAHSRCLYSLPRLQELRLYHSSSDPRDNWEENRARPASMVLFANNVSAPLLQTVDLRATYLNHSQMLSLTSVVTNLRLENQTNTPCNIMMKLLQVPYMLQVLRLINVYANRSNWPQRVELPQSLRLLEVRGSDWALTSVMSNLLVPGLETFILGECQPEAGSEMAAESLLLGPEASEAVQIATKCLLGRWDEGVEGWGVGNLRELLLEYSNCSHSALEGFLRATPNVNRLYVSGQAVFIVLHNIPGILPNLQRWVVEGSTLYKGCPLSDILTHRPDVKLIVKGDLTEDGKAIYDTLKCTHDRRVFCQE</sequence>
<organism evidence="1 2">
    <name type="scientific">Thelephora terrestris</name>
    <dbReference type="NCBI Taxonomy" id="56493"/>
    <lineage>
        <taxon>Eukaryota</taxon>
        <taxon>Fungi</taxon>
        <taxon>Dikarya</taxon>
        <taxon>Basidiomycota</taxon>
        <taxon>Agaricomycotina</taxon>
        <taxon>Agaricomycetes</taxon>
        <taxon>Thelephorales</taxon>
        <taxon>Thelephoraceae</taxon>
        <taxon>Thelephora</taxon>
    </lineage>
</organism>
<dbReference type="Proteomes" id="UP000736335">
    <property type="component" value="Unassembled WGS sequence"/>
</dbReference>
<dbReference type="SUPFAM" id="SSF52047">
    <property type="entry name" value="RNI-like"/>
    <property type="match status" value="1"/>
</dbReference>
<gene>
    <name evidence="1" type="ORF">BJ322DRAFT_1114476</name>
</gene>
<dbReference type="EMBL" id="WIUZ02000024">
    <property type="protein sequence ID" value="KAF9778230.1"/>
    <property type="molecule type" value="Genomic_DNA"/>
</dbReference>
<comment type="caution">
    <text evidence="1">The sequence shown here is derived from an EMBL/GenBank/DDBJ whole genome shotgun (WGS) entry which is preliminary data.</text>
</comment>
<protein>
    <recommendedName>
        <fullName evidence="3">F-box domain-containing protein</fullName>
    </recommendedName>
</protein>
<evidence type="ECO:0000313" key="1">
    <source>
        <dbReference type="EMBL" id="KAF9778230.1"/>
    </source>
</evidence>
<accession>A0A9P6H5W8</accession>
<reference evidence="1" key="2">
    <citation type="submission" date="2020-11" db="EMBL/GenBank/DDBJ databases">
        <authorList>
            <consortium name="DOE Joint Genome Institute"/>
            <person name="Kuo A."/>
            <person name="Miyauchi S."/>
            <person name="Kiss E."/>
            <person name="Drula E."/>
            <person name="Kohler A."/>
            <person name="Sanchez-Garcia M."/>
            <person name="Andreopoulos B."/>
            <person name="Barry K.W."/>
            <person name="Bonito G."/>
            <person name="Buee M."/>
            <person name="Carver A."/>
            <person name="Chen C."/>
            <person name="Cichocki N."/>
            <person name="Clum A."/>
            <person name="Culley D."/>
            <person name="Crous P.W."/>
            <person name="Fauchery L."/>
            <person name="Girlanda M."/>
            <person name="Hayes R."/>
            <person name="Keri Z."/>
            <person name="Labutti K."/>
            <person name="Lipzen A."/>
            <person name="Lombard V."/>
            <person name="Magnuson J."/>
            <person name="Maillard F."/>
            <person name="Morin E."/>
            <person name="Murat C."/>
            <person name="Nolan M."/>
            <person name="Ohm R."/>
            <person name="Pangilinan J."/>
            <person name="Pereira M."/>
            <person name="Perotto S."/>
            <person name="Peter M."/>
            <person name="Riley R."/>
            <person name="Sitrit Y."/>
            <person name="Stielow B."/>
            <person name="Szollosi G."/>
            <person name="Zifcakova L."/>
            <person name="Stursova M."/>
            <person name="Spatafora J.W."/>
            <person name="Tedersoo L."/>
            <person name="Vaario L.-M."/>
            <person name="Yamada A."/>
            <person name="Yan M."/>
            <person name="Wang P."/>
            <person name="Xu J."/>
            <person name="Bruns T."/>
            <person name="Baldrian P."/>
            <person name="Vilgalys R."/>
            <person name="Henrissat B."/>
            <person name="Grigoriev I.V."/>
            <person name="Hibbett D."/>
            <person name="Nagy L.G."/>
            <person name="Martin F.M."/>
        </authorList>
    </citation>
    <scope>NUCLEOTIDE SEQUENCE</scope>
    <source>
        <strain evidence="1">UH-Tt-Lm1</strain>
    </source>
</reference>
<name>A0A9P6H5W8_9AGAM</name>
<keyword evidence="2" id="KW-1185">Reference proteome</keyword>
<reference evidence="1" key="1">
    <citation type="journal article" date="2020" name="Nat. Commun.">
        <title>Large-scale genome sequencing of mycorrhizal fungi provides insights into the early evolution of symbiotic traits.</title>
        <authorList>
            <person name="Miyauchi S."/>
            <person name="Kiss E."/>
            <person name="Kuo A."/>
            <person name="Drula E."/>
            <person name="Kohler A."/>
            <person name="Sanchez-Garcia M."/>
            <person name="Morin E."/>
            <person name="Andreopoulos B."/>
            <person name="Barry K.W."/>
            <person name="Bonito G."/>
            <person name="Buee M."/>
            <person name="Carver A."/>
            <person name="Chen C."/>
            <person name="Cichocki N."/>
            <person name="Clum A."/>
            <person name="Culley D."/>
            <person name="Crous P.W."/>
            <person name="Fauchery L."/>
            <person name="Girlanda M."/>
            <person name="Hayes R.D."/>
            <person name="Keri Z."/>
            <person name="LaButti K."/>
            <person name="Lipzen A."/>
            <person name="Lombard V."/>
            <person name="Magnuson J."/>
            <person name="Maillard F."/>
            <person name="Murat C."/>
            <person name="Nolan M."/>
            <person name="Ohm R.A."/>
            <person name="Pangilinan J."/>
            <person name="Pereira M.F."/>
            <person name="Perotto S."/>
            <person name="Peter M."/>
            <person name="Pfister S."/>
            <person name="Riley R."/>
            <person name="Sitrit Y."/>
            <person name="Stielow J.B."/>
            <person name="Szollosi G."/>
            <person name="Zifcakova L."/>
            <person name="Stursova M."/>
            <person name="Spatafora J.W."/>
            <person name="Tedersoo L."/>
            <person name="Vaario L.M."/>
            <person name="Yamada A."/>
            <person name="Yan M."/>
            <person name="Wang P."/>
            <person name="Xu J."/>
            <person name="Bruns T."/>
            <person name="Baldrian P."/>
            <person name="Vilgalys R."/>
            <person name="Dunand C."/>
            <person name="Henrissat B."/>
            <person name="Grigoriev I.V."/>
            <person name="Hibbett D."/>
            <person name="Nagy L.G."/>
            <person name="Martin F.M."/>
        </authorList>
    </citation>
    <scope>NUCLEOTIDE SEQUENCE</scope>
    <source>
        <strain evidence="1">UH-Tt-Lm1</strain>
    </source>
</reference>
<evidence type="ECO:0000313" key="2">
    <source>
        <dbReference type="Proteomes" id="UP000736335"/>
    </source>
</evidence>
<proteinExistence type="predicted"/>
<evidence type="ECO:0008006" key="3">
    <source>
        <dbReference type="Google" id="ProtNLM"/>
    </source>
</evidence>